<proteinExistence type="predicted"/>
<reference evidence="1 2" key="1">
    <citation type="journal article" date="2015" name="Genome Biol. Evol.">
        <title>Comparative Genomics of a Bacterivorous Green Alga Reveals Evolutionary Causalities and Consequences of Phago-Mixotrophic Mode of Nutrition.</title>
        <authorList>
            <person name="Burns J.A."/>
            <person name="Paasch A."/>
            <person name="Narechania A."/>
            <person name="Kim E."/>
        </authorList>
    </citation>
    <scope>NUCLEOTIDE SEQUENCE [LARGE SCALE GENOMIC DNA]</scope>
    <source>
        <strain evidence="1 2">PLY_AMNH</strain>
    </source>
</reference>
<organism evidence="1 2">
    <name type="scientific">Cymbomonas tetramitiformis</name>
    <dbReference type="NCBI Taxonomy" id="36881"/>
    <lineage>
        <taxon>Eukaryota</taxon>
        <taxon>Viridiplantae</taxon>
        <taxon>Chlorophyta</taxon>
        <taxon>Pyramimonadophyceae</taxon>
        <taxon>Pyramimonadales</taxon>
        <taxon>Pyramimonadaceae</taxon>
        <taxon>Cymbomonas</taxon>
    </lineage>
</organism>
<evidence type="ECO:0000313" key="1">
    <source>
        <dbReference type="EMBL" id="KAK3267229.1"/>
    </source>
</evidence>
<dbReference type="AlphaFoldDB" id="A0AAE0L0G6"/>
<protein>
    <recommendedName>
        <fullName evidence="3">Pentapeptide repeat-containing protein</fullName>
    </recommendedName>
</protein>
<dbReference type="Proteomes" id="UP001190700">
    <property type="component" value="Unassembled WGS sequence"/>
</dbReference>
<dbReference type="EMBL" id="LGRX02012548">
    <property type="protein sequence ID" value="KAK3267229.1"/>
    <property type="molecule type" value="Genomic_DNA"/>
</dbReference>
<dbReference type="InterPro" id="IPR001646">
    <property type="entry name" value="5peptide_repeat"/>
</dbReference>
<dbReference type="SUPFAM" id="SSF141571">
    <property type="entry name" value="Pentapeptide repeat-like"/>
    <property type="match status" value="1"/>
</dbReference>
<accession>A0AAE0L0G6</accession>
<gene>
    <name evidence="1" type="ORF">CYMTET_24207</name>
</gene>
<dbReference type="Gene3D" id="2.160.20.80">
    <property type="entry name" value="E3 ubiquitin-protein ligase SopA"/>
    <property type="match status" value="1"/>
</dbReference>
<evidence type="ECO:0000313" key="2">
    <source>
        <dbReference type="Proteomes" id="UP001190700"/>
    </source>
</evidence>
<evidence type="ECO:0008006" key="3">
    <source>
        <dbReference type="Google" id="ProtNLM"/>
    </source>
</evidence>
<dbReference type="Pfam" id="PF00805">
    <property type="entry name" value="Pentapeptide"/>
    <property type="match status" value="1"/>
</dbReference>
<comment type="caution">
    <text evidence="1">The sequence shown here is derived from an EMBL/GenBank/DDBJ whole genome shotgun (WGS) entry which is preliminary data.</text>
</comment>
<name>A0AAE0L0G6_9CHLO</name>
<sequence length="130" mass="14301">MTSEARDDLRVETDATIVPGEQGFQMEIKKRGSTKQPILCLDRTPTLVAQGIHIQSADTARVLLVGCDLCKADFTKADLSFAYLCWADLSDTKLNGAVLCEANLERANLEKGRGQDWFQGERGGRAQQRG</sequence>
<keyword evidence="2" id="KW-1185">Reference proteome</keyword>